<evidence type="ECO:0000313" key="1">
    <source>
        <dbReference type="EMBL" id="WZN42404.1"/>
    </source>
</evidence>
<organism evidence="1 2">
    <name type="scientific">Chitinophaga pollutisoli</name>
    <dbReference type="NCBI Taxonomy" id="3133966"/>
    <lineage>
        <taxon>Bacteria</taxon>
        <taxon>Pseudomonadati</taxon>
        <taxon>Bacteroidota</taxon>
        <taxon>Chitinophagia</taxon>
        <taxon>Chitinophagales</taxon>
        <taxon>Chitinophagaceae</taxon>
        <taxon>Chitinophaga</taxon>
    </lineage>
</organism>
<accession>A0ABZ2YSE8</accession>
<dbReference type="EMBL" id="CP149822">
    <property type="protein sequence ID" value="WZN42404.1"/>
    <property type="molecule type" value="Genomic_DNA"/>
</dbReference>
<sequence length="174" mass="20232">MHFNLYFSIMPFRSDLTYKAIAMQGHPTFDANIAVDWAIAMLELGIETPNILILAGIHQPTSYYEVAPYLLPALRELHLPEKNGDSAIISYCIFSAKRIVKRDQIRLHLQELKQNYYRLDQPDFLLDFSLLEWAWQDIESGYETYYFENANADNIESLVVQAAQKWLEEHADSL</sequence>
<dbReference type="Proteomes" id="UP001485459">
    <property type="component" value="Chromosome"/>
</dbReference>
<evidence type="ECO:0000313" key="2">
    <source>
        <dbReference type="Proteomes" id="UP001485459"/>
    </source>
</evidence>
<reference evidence="2" key="1">
    <citation type="submission" date="2024-03" db="EMBL/GenBank/DDBJ databases">
        <title>Chitinophaga horti sp. nov., isolated from garden soil.</title>
        <authorList>
            <person name="Lee D.S."/>
            <person name="Han D.M."/>
            <person name="Baek J.H."/>
            <person name="Choi D.G."/>
            <person name="Jeon J.H."/>
            <person name="Jeon C.O."/>
        </authorList>
    </citation>
    <scope>NUCLEOTIDE SEQUENCE [LARGE SCALE GENOMIC DNA]</scope>
    <source>
        <strain evidence="2">GPA1</strain>
    </source>
</reference>
<protein>
    <submittedName>
        <fullName evidence="1">Uncharacterized protein</fullName>
    </submittedName>
</protein>
<proteinExistence type="predicted"/>
<keyword evidence="2" id="KW-1185">Reference proteome</keyword>
<gene>
    <name evidence="1" type="ORF">WJU16_05075</name>
</gene>
<name>A0ABZ2YSE8_9BACT</name>
<dbReference type="RefSeq" id="WP_341837238.1">
    <property type="nucleotide sequence ID" value="NZ_CP149822.1"/>
</dbReference>